<dbReference type="EMBL" id="JAPDFR010000009">
    <property type="protein sequence ID" value="KAK0383342.1"/>
    <property type="molecule type" value="Genomic_DNA"/>
</dbReference>
<keyword evidence="1" id="KW-0238">DNA-binding</keyword>
<keyword evidence="5" id="KW-1185">Reference proteome</keyword>
<dbReference type="Proteomes" id="UP001175261">
    <property type="component" value="Unassembled WGS sequence"/>
</dbReference>
<feature type="region of interest" description="Disordered" evidence="2">
    <location>
        <begin position="289"/>
        <end position="314"/>
    </location>
</feature>
<keyword evidence="1" id="KW-0539">Nucleus</keyword>
<dbReference type="GO" id="GO:0003677">
    <property type="term" value="F:DNA binding"/>
    <property type="evidence" value="ECO:0007669"/>
    <property type="project" value="UniProtKB-UniRule"/>
</dbReference>
<evidence type="ECO:0000259" key="3">
    <source>
        <dbReference type="PROSITE" id="PS50118"/>
    </source>
</evidence>
<dbReference type="AlphaFoldDB" id="A0AA39L408"/>
<evidence type="ECO:0000313" key="4">
    <source>
        <dbReference type="EMBL" id="KAK0383342.1"/>
    </source>
</evidence>
<dbReference type="InterPro" id="IPR009071">
    <property type="entry name" value="HMG_box_dom"/>
</dbReference>
<feature type="domain" description="HMG box" evidence="3">
    <location>
        <begin position="217"/>
        <end position="279"/>
    </location>
</feature>
<name>A0AA39L408_SARSR</name>
<comment type="caution">
    <text evidence="4">The sequence shown here is derived from an EMBL/GenBank/DDBJ whole genome shotgun (WGS) entry which is preliminary data.</text>
</comment>
<organism evidence="4 5">
    <name type="scientific">Sarocladium strictum</name>
    <name type="common">Black bundle disease fungus</name>
    <name type="synonym">Acremonium strictum</name>
    <dbReference type="NCBI Taxonomy" id="5046"/>
    <lineage>
        <taxon>Eukaryota</taxon>
        <taxon>Fungi</taxon>
        <taxon>Dikarya</taxon>
        <taxon>Ascomycota</taxon>
        <taxon>Pezizomycotina</taxon>
        <taxon>Sordariomycetes</taxon>
        <taxon>Hypocreomycetidae</taxon>
        <taxon>Hypocreales</taxon>
        <taxon>Sarocladiaceae</taxon>
        <taxon>Sarocladium</taxon>
    </lineage>
</organism>
<evidence type="ECO:0000256" key="2">
    <source>
        <dbReference type="SAM" id="MobiDB-lite"/>
    </source>
</evidence>
<dbReference type="Gene3D" id="1.10.30.10">
    <property type="entry name" value="High mobility group box domain"/>
    <property type="match status" value="1"/>
</dbReference>
<protein>
    <recommendedName>
        <fullName evidence="3">HMG box domain-containing protein</fullName>
    </recommendedName>
</protein>
<dbReference type="Pfam" id="PF09011">
    <property type="entry name" value="HMG_box_2"/>
    <property type="match status" value="1"/>
</dbReference>
<feature type="DNA-binding region" description="HMG box" evidence="1">
    <location>
        <begin position="217"/>
        <end position="279"/>
    </location>
</feature>
<evidence type="ECO:0000313" key="5">
    <source>
        <dbReference type="Proteomes" id="UP001175261"/>
    </source>
</evidence>
<dbReference type="GO" id="GO:0005634">
    <property type="term" value="C:nucleus"/>
    <property type="evidence" value="ECO:0007669"/>
    <property type="project" value="UniProtKB-UniRule"/>
</dbReference>
<sequence>MLTSVARSALRRVLTRAPAATVSSAARAFPIRSALQIRSFTSSKPVCEAVAATSAGAKKSTVAKKRPAKKAATKKKVAAKKKAAPKKKKAPVKPKKKLTAEEKEADKIKLLKKMALLNEPKNLPVNTWLLYVSRNQKQQPTSETQKAIASAYHSLSATEMADLRAATDANKSTNHNQHLQWVESHNPETILLANISRRELARKTGKKISPIKDARLPHSIRSAFNFYMIDRLAGRGSVAERFSEVASTWKTLSSEDKRPFNEMAEAEKTLMTRQREELMVKVKDLRNSIKEEAKTKSRSVSRKTKAAATNELGL</sequence>
<gene>
    <name evidence="4" type="ORF">NLU13_9255</name>
</gene>
<proteinExistence type="predicted"/>
<evidence type="ECO:0000256" key="1">
    <source>
        <dbReference type="PROSITE-ProRule" id="PRU00267"/>
    </source>
</evidence>
<reference evidence="4" key="1">
    <citation type="submission" date="2022-10" db="EMBL/GenBank/DDBJ databases">
        <title>Determination and structural analysis of whole genome sequence of Sarocladium strictum F4-1.</title>
        <authorList>
            <person name="Hu L."/>
            <person name="Jiang Y."/>
        </authorList>
    </citation>
    <scope>NUCLEOTIDE SEQUENCE</scope>
    <source>
        <strain evidence="4">F4-1</strain>
    </source>
</reference>
<dbReference type="SUPFAM" id="SSF47095">
    <property type="entry name" value="HMG-box"/>
    <property type="match status" value="1"/>
</dbReference>
<dbReference type="CDD" id="cd00084">
    <property type="entry name" value="HMG-box_SF"/>
    <property type="match status" value="1"/>
</dbReference>
<feature type="region of interest" description="Disordered" evidence="2">
    <location>
        <begin position="57"/>
        <end position="100"/>
    </location>
</feature>
<accession>A0AA39L408</accession>
<dbReference type="PROSITE" id="PS50118">
    <property type="entry name" value="HMG_BOX_2"/>
    <property type="match status" value="1"/>
</dbReference>
<feature type="compositionally biased region" description="Basic residues" evidence="2">
    <location>
        <begin position="61"/>
        <end position="97"/>
    </location>
</feature>
<feature type="compositionally biased region" description="Basic residues" evidence="2">
    <location>
        <begin position="296"/>
        <end position="305"/>
    </location>
</feature>
<dbReference type="InterPro" id="IPR036910">
    <property type="entry name" value="HMG_box_dom_sf"/>
</dbReference>